<gene>
    <name evidence="1" type="ORF">H9S92_03570</name>
</gene>
<organism evidence="1 2">
    <name type="scientific">Neolewinella lacunae</name>
    <dbReference type="NCBI Taxonomy" id="1517758"/>
    <lineage>
        <taxon>Bacteria</taxon>
        <taxon>Pseudomonadati</taxon>
        <taxon>Bacteroidota</taxon>
        <taxon>Saprospiria</taxon>
        <taxon>Saprospirales</taxon>
        <taxon>Lewinellaceae</taxon>
        <taxon>Neolewinella</taxon>
    </lineage>
</organism>
<dbReference type="Proteomes" id="UP000650081">
    <property type="component" value="Unassembled WGS sequence"/>
</dbReference>
<comment type="caution">
    <text evidence="1">The sequence shown here is derived from an EMBL/GenBank/DDBJ whole genome shotgun (WGS) entry which is preliminary data.</text>
</comment>
<reference evidence="1" key="1">
    <citation type="submission" date="2020-08" db="EMBL/GenBank/DDBJ databases">
        <title>Lewinella bacteria from marine environments.</title>
        <authorList>
            <person name="Zhong Y."/>
        </authorList>
    </citation>
    <scope>NUCLEOTIDE SEQUENCE</scope>
    <source>
        <strain evidence="1">KCTC 42187</strain>
    </source>
</reference>
<proteinExistence type="predicted"/>
<accession>A0A923PFQ5</accession>
<dbReference type="AlphaFoldDB" id="A0A923PFQ5"/>
<name>A0A923PFQ5_9BACT</name>
<evidence type="ECO:0000313" key="2">
    <source>
        <dbReference type="Proteomes" id="UP000650081"/>
    </source>
</evidence>
<dbReference type="RefSeq" id="WP_222935962.1">
    <property type="nucleotide sequence ID" value="NZ_JACSIT010000061.1"/>
</dbReference>
<protein>
    <submittedName>
        <fullName evidence="1">Uncharacterized protein</fullName>
    </submittedName>
</protein>
<dbReference type="EMBL" id="JACSIT010000061">
    <property type="protein sequence ID" value="MBC6993227.1"/>
    <property type="molecule type" value="Genomic_DNA"/>
</dbReference>
<sequence>MMEELPDNVIWLEDADRSRYVHKYDFQPFETGEVATFYDYHAGGFLDYDSALTCRVVEDDLLGPVARAV</sequence>
<keyword evidence="2" id="KW-1185">Reference proteome</keyword>
<evidence type="ECO:0000313" key="1">
    <source>
        <dbReference type="EMBL" id="MBC6993227.1"/>
    </source>
</evidence>